<evidence type="ECO:0000313" key="2">
    <source>
        <dbReference type="Proteomes" id="UP001296993"/>
    </source>
</evidence>
<dbReference type="EMBL" id="JAGIOF010000001">
    <property type="protein sequence ID" value="MBP2385757.1"/>
    <property type="molecule type" value="Genomic_DNA"/>
</dbReference>
<reference evidence="1 2" key="1">
    <citation type="submission" date="2021-03" db="EMBL/GenBank/DDBJ databases">
        <title>Sequencing the genomes of 1000 actinobacteria strains.</title>
        <authorList>
            <person name="Klenk H.-P."/>
        </authorList>
    </citation>
    <scope>NUCLEOTIDE SEQUENCE [LARGE SCALE GENOMIC DNA]</scope>
    <source>
        <strain evidence="1 2">DSM 15797</strain>
    </source>
</reference>
<name>A0ABS4XBA9_9MICC</name>
<keyword evidence="2" id="KW-1185">Reference proteome</keyword>
<sequence>MTAVPAKSLVSLGRLPAINMQTLITHGTGRATL</sequence>
<dbReference type="Proteomes" id="UP001296993">
    <property type="component" value="Unassembled WGS sequence"/>
</dbReference>
<evidence type="ECO:0000313" key="1">
    <source>
        <dbReference type="EMBL" id="MBP2385757.1"/>
    </source>
</evidence>
<proteinExistence type="predicted"/>
<accession>A0ABS4XBA9</accession>
<comment type="caution">
    <text evidence="1">The sequence shown here is derived from an EMBL/GenBank/DDBJ whole genome shotgun (WGS) entry which is preliminary data.</text>
</comment>
<gene>
    <name evidence="1" type="ORF">JOF47_001268</name>
</gene>
<protein>
    <submittedName>
        <fullName evidence="1">Uncharacterized protein</fullName>
    </submittedName>
</protein>
<organism evidence="1 2">
    <name type="scientific">Paeniglutamicibacter kerguelensis</name>
    <dbReference type="NCBI Taxonomy" id="254788"/>
    <lineage>
        <taxon>Bacteria</taxon>
        <taxon>Bacillati</taxon>
        <taxon>Actinomycetota</taxon>
        <taxon>Actinomycetes</taxon>
        <taxon>Micrococcales</taxon>
        <taxon>Micrococcaceae</taxon>
        <taxon>Paeniglutamicibacter</taxon>
    </lineage>
</organism>